<reference evidence="2" key="1">
    <citation type="submission" date="2021-01" db="EMBL/GenBank/DDBJ databases">
        <title>Whole genome shotgun sequence of Sphaerimonospora thailandensis NBRC 107569.</title>
        <authorList>
            <person name="Komaki H."/>
            <person name="Tamura T."/>
        </authorList>
    </citation>
    <scope>NUCLEOTIDE SEQUENCE</scope>
    <source>
        <strain evidence="2">NBRC 107569</strain>
    </source>
</reference>
<protein>
    <submittedName>
        <fullName evidence="2">Uncharacterized protein</fullName>
    </submittedName>
</protein>
<evidence type="ECO:0000313" key="3">
    <source>
        <dbReference type="Proteomes" id="UP000610966"/>
    </source>
</evidence>
<feature type="region of interest" description="Disordered" evidence="1">
    <location>
        <begin position="1"/>
        <end position="43"/>
    </location>
</feature>
<proteinExistence type="predicted"/>
<dbReference type="Proteomes" id="UP000610966">
    <property type="component" value="Unassembled WGS sequence"/>
</dbReference>
<feature type="compositionally biased region" description="Basic and acidic residues" evidence="1">
    <location>
        <begin position="1"/>
        <end position="24"/>
    </location>
</feature>
<dbReference type="AlphaFoldDB" id="A0A8J3W083"/>
<name>A0A8J3W083_9ACTN</name>
<dbReference type="EMBL" id="BOOG01000043">
    <property type="protein sequence ID" value="GIH71989.1"/>
    <property type="molecule type" value="Genomic_DNA"/>
</dbReference>
<keyword evidence="3" id="KW-1185">Reference proteome</keyword>
<gene>
    <name evidence="2" type="ORF">Mth01_42420</name>
</gene>
<sequence>MAYAEGHREDEGARQPRGELRTIDQDQFGARGGLSGWAGEARRGDQDATVAGVGVQGAEKIAYLGGADRFRPPLALDDEPLSGGCDGDDVDASVAAHLGMFMVLGGCAPRQS</sequence>
<evidence type="ECO:0000313" key="2">
    <source>
        <dbReference type="EMBL" id="GIH71989.1"/>
    </source>
</evidence>
<evidence type="ECO:0000256" key="1">
    <source>
        <dbReference type="SAM" id="MobiDB-lite"/>
    </source>
</evidence>
<accession>A0A8J3W083</accession>
<organism evidence="2 3">
    <name type="scientific">Sphaerimonospora thailandensis</name>
    <dbReference type="NCBI Taxonomy" id="795644"/>
    <lineage>
        <taxon>Bacteria</taxon>
        <taxon>Bacillati</taxon>
        <taxon>Actinomycetota</taxon>
        <taxon>Actinomycetes</taxon>
        <taxon>Streptosporangiales</taxon>
        <taxon>Streptosporangiaceae</taxon>
        <taxon>Sphaerimonospora</taxon>
    </lineage>
</organism>
<comment type="caution">
    <text evidence="2">The sequence shown here is derived from an EMBL/GenBank/DDBJ whole genome shotgun (WGS) entry which is preliminary data.</text>
</comment>